<organism evidence="7 8">
    <name type="scientific">Novosphingobium chloroacetimidivorans</name>
    <dbReference type="NCBI Taxonomy" id="1428314"/>
    <lineage>
        <taxon>Bacteria</taxon>
        <taxon>Pseudomonadati</taxon>
        <taxon>Pseudomonadota</taxon>
        <taxon>Alphaproteobacteria</taxon>
        <taxon>Sphingomonadales</taxon>
        <taxon>Sphingomonadaceae</taxon>
        <taxon>Novosphingobium</taxon>
    </lineage>
</organism>
<dbReference type="GO" id="GO:0009396">
    <property type="term" value="P:folic acid-containing compound biosynthetic process"/>
    <property type="evidence" value="ECO:0007669"/>
    <property type="project" value="InterPro"/>
</dbReference>
<dbReference type="EMBL" id="JACHLR010000002">
    <property type="protein sequence ID" value="MBB4857315.1"/>
    <property type="molecule type" value="Genomic_DNA"/>
</dbReference>
<sequence length="618" mass="65994">MSSRAPAPLAAGTAFVLLDDARAEGAQAARLYTAPRELVVARRTDEVLPAFARLRQLSREGAYLAGSIAYEAGLSLEPRLEHLLRHRAGDAPLLWFGAFSAYETIAAVDVPRWLSSHATGTAPASIGPLEPQVSQGGYAKAFATMHEAITAGDIYQANLTFPLAGPWQGDPLALYAALRASAAAGHGGIVHDGHRWLLSFSPELFFALRAGEVTVRPMKGTRPRGQDHADDAALRGALAGSAKDRAENLMIVDLMRNDLSRVAVPGSVRVEQPFAVETYPTVHQMVSTVRGRLAQNHDAIDLLRSLFPCGSVTGAPKIRAMELIAQVERDPREAYCGSIGRIDPSGDAAFNVAIRTLRLEPGKSGTSGRAVLGVGSAIVADSQALPEWRECLVKGGFVRQSGRDPQSGHGAGAARFDLIETMRFTPEDGIPLLELHLERLRLSCEALGFAYDRHALRNAIQALCFDADGPAKLRLVAARSGAYSLELAELPEAMPSPLTCAVLPIPVDGSDWRLRHKSTDRGFYERGLTVARSAGAGEALFLRDDGLVTEGTFTNIFVERDGALLTPPAALGLLPGVLRRSLIDAGRAREAELTLDDLAGGFLVGNALRGLMPARLLT</sequence>
<dbReference type="Gene3D" id="3.20.10.10">
    <property type="entry name" value="D-amino Acid Aminotransferase, subunit A, domain 2"/>
    <property type="match status" value="1"/>
</dbReference>
<keyword evidence="4 5" id="KW-0663">Pyridoxal phosphate</keyword>
<proteinExistence type="inferred from homology"/>
<accession>A0A7W7NVP6</accession>
<evidence type="ECO:0000256" key="1">
    <source>
        <dbReference type="ARBA" id="ARBA00001933"/>
    </source>
</evidence>
<dbReference type="InterPro" id="IPR043131">
    <property type="entry name" value="BCAT-like_N"/>
</dbReference>
<comment type="cofactor">
    <cofactor evidence="1 5">
        <name>pyridoxal 5'-phosphate</name>
        <dbReference type="ChEBI" id="CHEBI:597326"/>
    </cofactor>
</comment>
<dbReference type="Gene3D" id="3.30.470.10">
    <property type="match status" value="1"/>
</dbReference>
<evidence type="ECO:0000313" key="8">
    <source>
        <dbReference type="Proteomes" id="UP000555448"/>
    </source>
</evidence>
<dbReference type="PANTHER" id="PTHR11236">
    <property type="entry name" value="AMINOBENZOATE/ANTHRANILATE SYNTHASE"/>
    <property type="match status" value="1"/>
</dbReference>
<evidence type="ECO:0000313" key="7">
    <source>
        <dbReference type="EMBL" id="MBB4857315.1"/>
    </source>
</evidence>
<dbReference type="GO" id="GO:0016829">
    <property type="term" value="F:lyase activity"/>
    <property type="evidence" value="ECO:0007669"/>
    <property type="project" value="UniProtKB-KW"/>
</dbReference>
<dbReference type="PROSITE" id="PS00770">
    <property type="entry name" value="AA_TRANSFER_CLASS_4"/>
    <property type="match status" value="1"/>
</dbReference>
<evidence type="ECO:0000256" key="4">
    <source>
        <dbReference type="ARBA" id="ARBA00022898"/>
    </source>
</evidence>
<dbReference type="InterPro" id="IPR001544">
    <property type="entry name" value="Aminotrans_IV"/>
</dbReference>
<gene>
    <name evidence="7" type="ORF">HNO88_000622</name>
</gene>
<dbReference type="Pfam" id="PF00425">
    <property type="entry name" value="Chorismate_bind"/>
    <property type="match status" value="1"/>
</dbReference>
<dbReference type="InterPro" id="IPR036038">
    <property type="entry name" value="Aminotransferase-like"/>
</dbReference>
<reference evidence="7 8" key="1">
    <citation type="submission" date="2020-08" db="EMBL/GenBank/DDBJ databases">
        <title>Functional genomics of gut bacteria from endangered species of beetles.</title>
        <authorList>
            <person name="Carlos-Shanley C."/>
        </authorList>
    </citation>
    <scope>NUCLEOTIDE SEQUENCE [LARGE SCALE GENOMIC DNA]</scope>
    <source>
        <strain evidence="7 8">S00245</strain>
    </source>
</reference>
<comment type="similarity">
    <text evidence="2">Belongs to the class-IV pyridoxal-phosphate-dependent aminotransferase family.</text>
</comment>
<evidence type="ECO:0000256" key="2">
    <source>
        <dbReference type="ARBA" id="ARBA00009320"/>
    </source>
</evidence>
<protein>
    <recommendedName>
        <fullName evidence="3">Probable branched-chain-amino-acid aminotransferase</fullName>
    </recommendedName>
</protein>
<dbReference type="NCBIfam" id="TIGR00553">
    <property type="entry name" value="pabB"/>
    <property type="match status" value="1"/>
</dbReference>
<dbReference type="Proteomes" id="UP000555448">
    <property type="component" value="Unassembled WGS sequence"/>
</dbReference>
<keyword evidence="7" id="KW-0808">Transferase</keyword>
<dbReference type="InterPro" id="IPR005802">
    <property type="entry name" value="ADC_synth_comp_1"/>
</dbReference>
<feature type="domain" description="Chorismate-utilising enzyme C-terminal" evidence="6">
    <location>
        <begin position="137"/>
        <end position="394"/>
    </location>
</feature>
<dbReference type="InterPro" id="IPR043132">
    <property type="entry name" value="BCAT-like_C"/>
</dbReference>
<dbReference type="InterPro" id="IPR005801">
    <property type="entry name" value="ADC_synthase"/>
</dbReference>
<dbReference type="SUPFAM" id="SSF56752">
    <property type="entry name" value="D-aminoacid aminotransferase-like PLP-dependent enzymes"/>
    <property type="match status" value="1"/>
</dbReference>
<keyword evidence="7" id="KW-0032">Aminotransferase</keyword>
<evidence type="ECO:0000259" key="6">
    <source>
        <dbReference type="Pfam" id="PF00425"/>
    </source>
</evidence>
<dbReference type="RefSeq" id="WP_184242607.1">
    <property type="nucleotide sequence ID" value="NZ_JACHLR010000002.1"/>
</dbReference>
<evidence type="ECO:0000256" key="5">
    <source>
        <dbReference type="RuleBase" id="RU004516"/>
    </source>
</evidence>
<keyword evidence="7" id="KW-0456">Lyase</keyword>
<dbReference type="GO" id="GO:0046820">
    <property type="term" value="F:4-amino-4-deoxychorismate synthase activity"/>
    <property type="evidence" value="ECO:0007669"/>
    <property type="project" value="TreeGrafter"/>
</dbReference>
<dbReference type="Gene3D" id="3.60.120.10">
    <property type="entry name" value="Anthranilate synthase"/>
    <property type="match status" value="1"/>
</dbReference>
<dbReference type="InterPro" id="IPR018300">
    <property type="entry name" value="Aminotrans_IV_CS"/>
</dbReference>
<dbReference type="InterPro" id="IPR015890">
    <property type="entry name" value="Chorismate_C"/>
</dbReference>
<evidence type="ECO:0000256" key="3">
    <source>
        <dbReference type="ARBA" id="ARBA00014472"/>
    </source>
</evidence>
<keyword evidence="8" id="KW-1185">Reference proteome</keyword>
<dbReference type="PRINTS" id="PR00095">
    <property type="entry name" value="ANTSNTHASEI"/>
</dbReference>
<dbReference type="AlphaFoldDB" id="A0A7W7NVP6"/>
<comment type="caution">
    <text evidence="7">The sequence shown here is derived from an EMBL/GenBank/DDBJ whole genome shotgun (WGS) entry which is preliminary data.</text>
</comment>
<dbReference type="PANTHER" id="PTHR11236:SF50">
    <property type="entry name" value="AMINODEOXYCHORISMATE SYNTHASE COMPONENT 1"/>
    <property type="match status" value="1"/>
</dbReference>
<dbReference type="SUPFAM" id="SSF56322">
    <property type="entry name" value="ADC synthase"/>
    <property type="match status" value="1"/>
</dbReference>
<dbReference type="GO" id="GO:0000162">
    <property type="term" value="P:L-tryptophan biosynthetic process"/>
    <property type="evidence" value="ECO:0007669"/>
    <property type="project" value="TreeGrafter"/>
</dbReference>
<dbReference type="InterPro" id="IPR019999">
    <property type="entry name" value="Anth_synth_I-like"/>
</dbReference>
<dbReference type="Pfam" id="PF01063">
    <property type="entry name" value="Aminotran_4"/>
    <property type="match status" value="1"/>
</dbReference>
<name>A0A7W7NVP6_9SPHN</name>